<evidence type="ECO:0000313" key="2">
    <source>
        <dbReference type="Proteomes" id="UP001176806"/>
    </source>
</evidence>
<accession>A0ABT8WKR7</accession>
<proteinExistence type="predicted"/>
<protein>
    <submittedName>
        <fullName evidence="1">DUF4270 family protein</fullName>
    </submittedName>
</protein>
<name>A0ABT8WKR7_9FLAO</name>
<gene>
    <name evidence="1" type="ORF">Q4Q40_06085</name>
</gene>
<keyword evidence="2" id="KW-1185">Reference proteome</keyword>
<dbReference type="PROSITE" id="PS51257">
    <property type="entry name" value="PROKAR_LIPOPROTEIN"/>
    <property type="match status" value="1"/>
</dbReference>
<dbReference type="Pfam" id="PF14092">
    <property type="entry name" value="DUF4270"/>
    <property type="match status" value="1"/>
</dbReference>
<organism evidence="1 2">
    <name type="scientific">Flavivirga jejuensis</name>
    <dbReference type="NCBI Taxonomy" id="870487"/>
    <lineage>
        <taxon>Bacteria</taxon>
        <taxon>Pseudomonadati</taxon>
        <taxon>Bacteroidota</taxon>
        <taxon>Flavobacteriia</taxon>
        <taxon>Flavobacteriales</taxon>
        <taxon>Flavobacteriaceae</taxon>
        <taxon>Flavivirga</taxon>
    </lineage>
</organism>
<dbReference type="Proteomes" id="UP001176806">
    <property type="component" value="Unassembled WGS sequence"/>
</dbReference>
<evidence type="ECO:0000313" key="1">
    <source>
        <dbReference type="EMBL" id="MDO5973747.1"/>
    </source>
</evidence>
<dbReference type="EMBL" id="JAUOEL010000002">
    <property type="protein sequence ID" value="MDO5973747.1"/>
    <property type="molecule type" value="Genomic_DNA"/>
</dbReference>
<sequence length="434" mass="48772">MRFIIISIMYVVLFSSCSSEEVKNYPVGTDFIENNVQVKIIDTFSIKSGTFKLDSLVTSNTERILLGAVFDSDLGYTTAQSYLQVVNSDFSIDSEAVYDSIGVILNYDRYYYGDTTQVQTYKVHRLLEAVTPDDDDAFYNTSKVKYDSNELLGELTFTPRPNRETDSLYIPISDALGKEIFDKILDNDINNSDDFTQFFDGFTIIPDTLSNSHILGFKASTATGTENNSSMRLFYTVDDGDSEDNSYYIDFLISESNYQFNAIKTRSSTIGDFEDYETIISSDATNDLIFTQAGTGISSRIEIPSIKNINVISSTATTLSAGLTFKPLKGSYDDNTPLKDSLAVYVVDHKNRILNQLTTISGSSSYAILSENDDEFDSDTYYYIDLGGYVEEILSSTYDLDYALMIQFIDYDKTINSIVIDANEIELTINYLNY</sequence>
<dbReference type="RefSeq" id="WP_303300881.1">
    <property type="nucleotide sequence ID" value="NZ_BAABDA010000051.1"/>
</dbReference>
<reference evidence="1" key="1">
    <citation type="submission" date="2023-07" db="EMBL/GenBank/DDBJ databases">
        <title>Two novel species in the genus Flavivirga.</title>
        <authorList>
            <person name="Kwon K."/>
        </authorList>
    </citation>
    <scope>NUCLEOTIDE SEQUENCE</scope>
    <source>
        <strain evidence="1">KACC 14158</strain>
    </source>
</reference>
<dbReference type="InterPro" id="IPR025366">
    <property type="entry name" value="DUF4270"/>
</dbReference>
<comment type="caution">
    <text evidence="1">The sequence shown here is derived from an EMBL/GenBank/DDBJ whole genome shotgun (WGS) entry which is preliminary data.</text>
</comment>